<comment type="caution">
    <text evidence="2">The sequence shown here is derived from an EMBL/GenBank/DDBJ whole genome shotgun (WGS) entry which is preliminary data.</text>
</comment>
<dbReference type="AlphaFoldDB" id="A0A1M2VPZ9"/>
<evidence type="ECO:0000313" key="3">
    <source>
        <dbReference type="Proteomes" id="UP000184267"/>
    </source>
</evidence>
<keyword evidence="3" id="KW-1185">Reference proteome</keyword>
<feature type="non-terminal residue" evidence="2">
    <location>
        <position position="1"/>
    </location>
</feature>
<dbReference type="OMA" id="ICAQFRN"/>
<keyword evidence="1" id="KW-0175">Coiled coil</keyword>
<evidence type="ECO:0000256" key="1">
    <source>
        <dbReference type="SAM" id="Coils"/>
    </source>
</evidence>
<organism evidence="2 3">
    <name type="scientific">Trametes pubescens</name>
    <name type="common">White-rot fungus</name>
    <dbReference type="NCBI Taxonomy" id="154538"/>
    <lineage>
        <taxon>Eukaryota</taxon>
        <taxon>Fungi</taxon>
        <taxon>Dikarya</taxon>
        <taxon>Basidiomycota</taxon>
        <taxon>Agaricomycotina</taxon>
        <taxon>Agaricomycetes</taxon>
        <taxon>Polyporales</taxon>
        <taxon>Polyporaceae</taxon>
        <taxon>Trametes</taxon>
    </lineage>
</organism>
<feature type="coiled-coil region" evidence="1">
    <location>
        <begin position="140"/>
        <end position="174"/>
    </location>
</feature>
<gene>
    <name evidence="2" type="ORF">TRAPUB_13849</name>
</gene>
<dbReference type="Proteomes" id="UP000184267">
    <property type="component" value="Unassembled WGS sequence"/>
</dbReference>
<dbReference type="OrthoDB" id="2755083at2759"/>
<reference evidence="2 3" key="1">
    <citation type="submission" date="2016-10" db="EMBL/GenBank/DDBJ databases">
        <title>Genome sequence of the basidiomycete white-rot fungus Trametes pubescens.</title>
        <authorList>
            <person name="Makela M.R."/>
            <person name="Granchi Z."/>
            <person name="Peng M."/>
            <person name="De Vries R.P."/>
            <person name="Grigoriev I."/>
            <person name="Riley R."/>
            <person name="Hilden K."/>
        </authorList>
    </citation>
    <scope>NUCLEOTIDE SEQUENCE [LARGE SCALE GENOMIC DNA]</scope>
    <source>
        <strain evidence="2 3">FBCC735</strain>
    </source>
</reference>
<dbReference type="EMBL" id="MNAD01000887">
    <property type="protein sequence ID" value="OJT09677.1"/>
    <property type="molecule type" value="Genomic_DNA"/>
</dbReference>
<evidence type="ECO:0000313" key="2">
    <source>
        <dbReference type="EMBL" id="OJT09677.1"/>
    </source>
</evidence>
<name>A0A1M2VPZ9_TRAPU</name>
<proteinExistence type="predicted"/>
<accession>A0A1M2VPZ9</accession>
<sequence length="177" mass="20965">LQQVLHDVAKQDQESVLYMEVEHKICAQFRNEGAMYGPRYRSYILDAVIREVRARRLFFDPEPYPTRLWITHTGDLFYKELGVFPLYDAEHPRMRYMTIKKLRKHSRILLGVANEIHRTFLEFHPEHASVDDANDLPGVTRRLCDDINHLQAQNAELELELNFEEAEKQRLLECLSL</sequence>
<protein>
    <submittedName>
        <fullName evidence="2">Uncharacterized protein</fullName>
    </submittedName>
</protein>